<name>A0A2P4QRP5_RHIID</name>
<sequence>MWLGVTYYLLLFTYYLRDGVIRQSFHVGLFLFLWHLHKVSLLIITLFIIRYFII</sequence>
<gene>
    <name evidence="2" type="ORF">GLOIN_2v1519693</name>
</gene>
<proteinExistence type="predicted"/>
<dbReference type="EMBL" id="AUPC02000019">
    <property type="protein sequence ID" value="POG80238.1"/>
    <property type="molecule type" value="Genomic_DNA"/>
</dbReference>
<keyword evidence="1" id="KW-1133">Transmembrane helix</keyword>
<keyword evidence="3" id="KW-1185">Reference proteome</keyword>
<evidence type="ECO:0000313" key="3">
    <source>
        <dbReference type="Proteomes" id="UP000018888"/>
    </source>
</evidence>
<dbReference type="AlphaFoldDB" id="A0A2P4QRP5"/>
<keyword evidence="1" id="KW-0472">Membrane</keyword>
<comment type="caution">
    <text evidence="2">The sequence shown here is derived from an EMBL/GenBank/DDBJ whole genome shotgun (WGS) entry which is preliminary data.</text>
</comment>
<reference evidence="2 3" key="1">
    <citation type="journal article" date="2013" name="Proc. Natl. Acad. Sci. U.S.A.">
        <title>Genome of an arbuscular mycorrhizal fungus provides insight into the oldest plant symbiosis.</title>
        <authorList>
            <person name="Tisserant E."/>
            <person name="Malbreil M."/>
            <person name="Kuo A."/>
            <person name="Kohler A."/>
            <person name="Symeonidi A."/>
            <person name="Balestrini R."/>
            <person name="Charron P."/>
            <person name="Duensing N."/>
            <person name="Frei Dit Frey N."/>
            <person name="Gianinazzi-Pearson V."/>
            <person name="Gilbert L.B."/>
            <person name="Handa Y."/>
            <person name="Herr J.R."/>
            <person name="Hijri M."/>
            <person name="Koul R."/>
            <person name="Kawaguchi M."/>
            <person name="Krajinski F."/>
            <person name="Lammers P.J."/>
            <person name="Masclaux F.G."/>
            <person name="Murat C."/>
            <person name="Morin E."/>
            <person name="Ndikumana S."/>
            <person name="Pagni M."/>
            <person name="Petitpierre D."/>
            <person name="Requena N."/>
            <person name="Rosikiewicz P."/>
            <person name="Riley R."/>
            <person name="Saito K."/>
            <person name="San Clemente H."/>
            <person name="Shapiro H."/>
            <person name="van Tuinen D."/>
            <person name="Becard G."/>
            <person name="Bonfante P."/>
            <person name="Paszkowski U."/>
            <person name="Shachar-Hill Y.Y."/>
            <person name="Tuskan G.A."/>
            <person name="Young P.W."/>
            <person name="Sanders I.R."/>
            <person name="Henrissat B."/>
            <person name="Rensing S.A."/>
            <person name="Grigoriev I.V."/>
            <person name="Corradi N."/>
            <person name="Roux C."/>
            <person name="Martin F."/>
        </authorList>
    </citation>
    <scope>NUCLEOTIDE SEQUENCE [LARGE SCALE GENOMIC DNA]</scope>
    <source>
        <strain evidence="2 3">DAOM 197198</strain>
    </source>
</reference>
<reference evidence="2 3" key="2">
    <citation type="journal article" date="2018" name="New Phytol.">
        <title>High intraspecific genome diversity in the model arbuscular mycorrhizal symbiont Rhizophagus irregularis.</title>
        <authorList>
            <person name="Chen E.C.H."/>
            <person name="Morin E."/>
            <person name="Beaudet D."/>
            <person name="Noel J."/>
            <person name="Yildirir G."/>
            <person name="Ndikumana S."/>
            <person name="Charron P."/>
            <person name="St-Onge C."/>
            <person name="Giorgi J."/>
            <person name="Kruger M."/>
            <person name="Marton T."/>
            <person name="Ropars J."/>
            <person name="Grigoriev I.V."/>
            <person name="Hainaut M."/>
            <person name="Henrissat B."/>
            <person name="Roux C."/>
            <person name="Martin F."/>
            <person name="Corradi N."/>
        </authorList>
    </citation>
    <scope>NUCLEOTIDE SEQUENCE [LARGE SCALE GENOMIC DNA]</scope>
    <source>
        <strain evidence="2 3">DAOM 197198</strain>
    </source>
</reference>
<dbReference type="Proteomes" id="UP000018888">
    <property type="component" value="Unassembled WGS sequence"/>
</dbReference>
<feature type="transmembrane region" description="Helical" evidence="1">
    <location>
        <begin position="32"/>
        <end position="53"/>
    </location>
</feature>
<accession>A0A2P4QRP5</accession>
<protein>
    <submittedName>
        <fullName evidence="2">Uncharacterized protein</fullName>
    </submittedName>
</protein>
<evidence type="ECO:0000313" key="2">
    <source>
        <dbReference type="EMBL" id="POG80238.1"/>
    </source>
</evidence>
<evidence type="ECO:0000256" key="1">
    <source>
        <dbReference type="SAM" id="Phobius"/>
    </source>
</evidence>
<organism evidence="2 3">
    <name type="scientific">Rhizophagus irregularis (strain DAOM 181602 / DAOM 197198 / MUCL 43194)</name>
    <name type="common">Arbuscular mycorrhizal fungus</name>
    <name type="synonym">Glomus intraradices</name>
    <dbReference type="NCBI Taxonomy" id="747089"/>
    <lineage>
        <taxon>Eukaryota</taxon>
        <taxon>Fungi</taxon>
        <taxon>Fungi incertae sedis</taxon>
        <taxon>Mucoromycota</taxon>
        <taxon>Glomeromycotina</taxon>
        <taxon>Glomeromycetes</taxon>
        <taxon>Glomerales</taxon>
        <taxon>Glomeraceae</taxon>
        <taxon>Rhizophagus</taxon>
    </lineage>
</organism>
<keyword evidence="1" id="KW-0812">Transmembrane</keyword>